<proteinExistence type="predicted"/>
<protein>
    <submittedName>
        <fullName evidence="2">Uncharacterized protein</fullName>
    </submittedName>
</protein>
<evidence type="ECO:0000313" key="3">
    <source>
        <dbReference type="Proteomes" id="UP000652761"/>
    </source>
</evidence>
<feature type="compositionally biased region" description="Basic and acidic residues" evidence="1">
    <location>
        <begin position="98"/>
        <end position="115"/>
    </location>
</feature>
<keyword evidence="3" id="KW-1185">Reference proteome</keyword>
<dbReference type="AlphaFoldDB" id="A0A843TUZ1"/>
<dbReference type="EMBL" id="NMUH01000120">
    <property type="protein sequence ID" value="MQL72129.1"/>
    <property type="molecule type" value="Genomic_DNA"/>
</dbReference>
<organism evidence="2 3">
    <name type="scientific">Colocasia esculenta</name>
    <name type="common">Wild taro</name>
    <name type="synonym">Arum esculentum</name>
    <dbReference type="NCBI Taxonomy" id="4460"/>
    <lineage>
        <taxon>Eukaryota</taxon>
        <taxon>Viridiplantae</taxon>
        <taxon>Streptophyta</taxon>
        <taxon>Embryophyta</taxon>
        <taxon>Tracheophyta</taxon>
        <taxon>Spermatophyta</taxon>
        <taxon>Magnoliopsida</taxon>
        <taxon>Liliopsida</taxon>
        <taxon>Araceae</taxon>
        <taxon>Aroideae</taxon>
        <taxon>Colocasieae</taxon>
        <taxon>Colocasia</taxon>
    </lineage>
</organism>
<evidence type="ECO:0000256" key="1">
    <source>
        <dbReference type="SAM" id="MobiDB-lite"/>
    </source>
</evidence>
<sequence>MRVLVLSYLAGDSKATVCSMKGGRWTRRSRSTCSWSSPSSAVEAGAGDSDSGVSDSAGRGFAIATATSLQLLLMSSSDNVVDHGKQAAEEEEIACESRSAEPTKGDPNRFHGPEV</sequence>
<evidence type="ECO:0000313" key="2">
    <source>
        <dbReference type="EMBL" id="MQL72129.1"/>
    </source>
</evidence>
<dbReference type="Proteomes" id="UP000652761">
    <property type="component" value="Unassembled WGS sequence"/>
</dbReference>
<accession>A0A843TUZ1</accession>
<comment type="caution">
    <text evidence="2">The sequence shown here is derived from an EMBL/GenBank/DDBJ whole genome shotgun (WGS) entry which is preliminary data.</text>
</comment>
<name>A0A843TUZ1_COLES</name>
<feature type="region of interest" description="Disordered" evidence="1">
    <location>
        <begin position="82"/>
        <end position="115"/>
    </location>
</feature>
<reference evidence="2" key="1">
    <citation type="submission" date="2017-07" db="EMBL/GenBank/DDBJ databases">
        <title>Taro Niue Genome Assembly and Annotation.</title>
        <authorList>
            <person name="Atibalentja N."/>
            <person name="Keating K."/>
            <person name="Fields C.J."/>
        </authorList>
    </citation>
    <scope>NUCLEOTIDE SEQUENCE</scope>
    <source>
        <strain evidence="2">Niue_2</strain>
        <tissue evidence="2">Leaf</tissue>
    </source>
</reference>
<gene>
    <name evidence="2" type="ORF">Taro_004464</name>
</gene>
<feature type="compositionally biased region" description="Low complexity" evidence="1">
    <location>
        <begin position="31"/>
        <end position="55"/>
    </location>
</feature>
<feature type="region of interest" description="Disordered" evidence="1">
    <location>
        <begin position="28"/>
        <end position="55"/>
    </location>
</feature>